<proteinExistence type="predicted"/>
<dbReference type="Proteomes" id="UP000187735">
    <property type="component" value="Chromosome"/>
</dbReference>
<organism evidence="1 2">
    <name type="scientific">Fuerstiella marisgermanici</name>
    <dbReference type="NCBI Taxonomy" id="1891926"/>
    <lineage>
        <taxon>Bacteria</taxon>
        <taxon>Pseudomonadati</taxon>
        <taxon>Planctomycetota</taxon>
        <taxon>Planctomycetia</taxon>
        <taxon>Planctomycetales</taxon>
        <taxon>Planctomycetaceae</taxon>
        <taxon>Fuerstiella</taxon>
    </lineage>
</organism>
<keyword evidence="2" id="KW-1185">Reference proteome</keyword>
<reference evidence="1 2" key="1">
    <citation type="journal article" date="2016" name="Front. Microbiol.">
        <title>Fuerstia marisgermanicae gen. nov., sp. nov., an Unusual Member of the Phylum Planctomycetes from the German Wadden Sea.</title>
        <authorList>
            <person name="Kohn T."/>
            <person name="Heuer A."/>
            <person name="Jogler M."/>
            <person name="Vollmers J."/>
            <person name="Boedeker C."/>
            <person name="Bunk B."/>
            <person name="Rast P."/>
            <person name="Borchert D."/>
            <person name="Glockner I."/>
            <person name="Freese H.M."/>
            <person name="Klenk H.P."/>
            <person name="Overmann J."/>
            <person name="Kaster A.K."/>
            <person name="Rohde M."/>
            <person name="Wiegand S."/>
            <person name="Jogler C."/>
        </authorList>
    </citation>
    <scope>NUCLEOTIDE SEQUENCE [LARGE SCALE GENOMIC DNA]</scope>
    <source>
        <strain evidence="1 2">NH11</strain>
    </source>
</reference>
<evidence type="ECO:0000313" key="2">
    <source>
        <dbReference type="Proteomes" id="UP000187735"/>
    </source>
</evidence>
<dbReference type="EMBL" id="CP017641">
    <property type="protein sequence ID" value="APZ92666.1"/>
    <property type="molecule type" value="Genomic_DNA"/>
</dbReference>
<dbReference type="AlphaFoldDB" id="A0A1P8WF30"/>
<accession>A0A1P8WF30</accession>
<name>A0A1P8WF30_9PLAN</name>
<dbReference type="STRING" id="1891926.Fuma_02277"/>
<protein>
    <submittedName>
        <fullName evidence="1">Uncharacterized protein</fullName>
    </submittedName>
</protein>
<dbReference type="KEGG" id="fmr:Fuma_02277"/>
<sequence>MPVRTGGRLAWRAVEQDEHAIAGVAPDGRLRAGVHWRGERVSRMMAEAPAWLPIVAFGPVRTGGRLAW</sequence>
<gene>
    <name evidence="1" type="ORF">Fuma_02277</name>
</gene>
<evidence type="ECO:0000313" key="1">
    <source>
        <dbReference type="EMBL" id="APZ92666.1"/>
    </source>
</evidence>